<feature type="region of interest" description="Disordered" evidence="1">
    <location>
        <begin position="460"/>
        <end position="481"/>
    </location>
</feature>
<dbReference type="EMBL" id="CP024902">
    <property type="protein sequence ID" value="AXF19743.1"/>
    <property type="molecule type" value="Genomic_DNA"/>
</dbReference>
<dbReference type="Gene3D" id="3.40.50.150">
    <property type="entry name" value="Vaccinia Virus protein VP39"/>
    <property type="match status" value="1"/>
</dbReference>
<feature type="compositionally biased region" description="Basic and acidic residues" evidence="1">
    <location>
        <begin position="629"/>
        <end position="643"/>
    </location>
</feature>
<gene>
    <name evidence="3" type="ORF">CUJ89_03910</name>
</gene>
<accession>A0A2Z5MR31</accession>
<dbReference type="PANTHER" id="PTHR43861">
    <property type="entry name" value="TRANS-ACONITATE 2-METHYLTRANSFERASE-RELATED"/>
    <property type="match status" value="1"/>
</dbReference>
<dbReference type="RefSeq" id="WP_114176211.1">
    <property type="nucleotide sequence ID" value="NZ_CP024902.1"/>
</dbReference>
<dbReference type="InterPro" id="IPR029063">
    <property type="entry name" value="SAM-dependent_MTases_sf"/>
</dbReference>
<evidence type="ECO:0000259" key="2">
    <source>
        <dbReference type="Pfam" id="PF13946"/>
    </source>
</evidence>
<evidence type="ECO:0000256" key="1">
    <source>
        <dbReference type="SAM" id="MobiDB-lite"/>
    </source>
</evidence>
<feature type="domain" description="DUF4214" evidence="2">
    <location>
        <begin position="111"/>
        <end position="162"/>
    </location>
</feature>
<reference evidence="3" key="1">
    <citation type="journal article" date="2018" name="ISME J.">
        <title>Involvement of Burkholderiaceae and sulfurous volatiles in disease-suppressive soils.</title>
        <authorList>
            <person name="Carrion V.J."/>
            <person name="Cordovez V."/>
            <person name="Tyc O."/>
            <person name="Etalo D.W."/>
            <person name="de Bruijn I."/>
            <person name="de Jager V.C."/>
            <person name="Medema M.H."/>
            <person name="Eberl L."/>
            <person name="Raaijmakers J.M."/>
        </authorList>
    </citation>
    <scope>NUCLEOTIDE SEQUENCE [LARGE SCALE GENOMIC DNA]</scope>
    <source>
        <strain evidence="3">MHSR5</strain>
    </source>
</reference>
<organism evidence="3">
    <name type="scientific">Burkholderia pyrrocinia</name>
    <name type="common">Pseudomonas pyrrocinia</name>
    <dbReference type="NCBI Taxonomy" id="60550"/>
    <lineage>
        <taxon>Bacteria</taxon>
        <taxon>Pseudomonadati</taxon>
        <taxon>Pseudomonadota</taxon>
        <taxon>Betaproteobacteria</taxon>
        <taxon>Burkholderiales</taxon>
        <taxon>Burkholderiaceae</taxon>
        <taxon>Burkholderia</taxon>
        <taxon>Burkholderia cepacia complex</taxon>
    </lineage>
</organism>
<dbReference type="Proteomes" id="UP000253104">
    <property type="component" value="Chromosome mHSR5_A"/>
</dbReference>
<dbReference type="CDD" id="cd02440">
    <property type="entry name" value="AdoMet_MTases"/>
    <property type="match status" value="1"/>
</dbReference>
<evidence type="ECO:0000313" key="3">
    <source>
        <dbReference type="EMBL" id="AXF19743.1"/>
    </source>
</evidence>
<proteinExistence type="predicted"/>
<feature type="region of interest" description="Disordered" evidence="1">
    <location>
        <begin position="657"/>
        <end position="680"/>
    </location>
</feature>
<feature type="region of interest" description="Disordered" evidence="1">
    <location>
        <begin position="615"/>
        <end position="643"/>
    </location>
</feature>
<dbReference type="Pfam" id="PF13489">
    <property type="entry name" value="Methyltransf_23"/>
    <property type="match status" value="1"/>
</dbReference>
<name>A0A2Z5MR31_BURPY</name>
<sequence>MQPTEIAHFKNRIRQVVAKQADRILHAKLEKAVSPTHVHAGGPASIAPDIERIKQIAIELRGAVHASGGAHHHATLEPHPLSPLPSVSIPARFDLAYPALPTFPSFVDFFDESDERFLHRLFTHLLHREPDEAGLEHLLEQLQSGDSQLEVLLHIWASRERKLLGTQLAGIRRAKRLLFLSNLPVIGPRIKSKLGRSISGKKPIQFSATTLQQYEDEGFVRSAYRVILKREPDTQGLRDYLNQLRSGISKVKIIQDMRASREGHEAATVLHDIAYPSMVETLEVIPVIRWIAFPFIVHYRTYRVAKLAKLANSALIAHANARATAADSAFQRILIAIGERDQVSNIQACITRDAITSLQGSIDATSRMIAESAKRSPWIAYDERIRKLEKKIQPDHDLHARLAKLEDVASRSDDIHRVVFSTLEDSRKTSKAFALELKSEIDLLRQDVFDTTRVVSAAVDETPSTAHGTSGATSRMQSARPDRLGLPEGDFDSTSATHDRTLATLLDFIAENNGVRDSEIEMLQQSVDVLRSNVDHIVKERKRSAEQPQWIVYDERLRALENKIGRIEQRVHRTNHFRESSNSTEQAQLLAIARQLDSFKQSLDDTLTKISVAADSRSGSGQTKATVGHADDEATRQVLRDTPPEVLGKIEKIRFPQQNSRQFAGHETPISQSDRSTSQRDLSTEYQIAAVLSDELHQTRNKLTDLFEEMRASRSGDLDSDQLARLDSIKNGYFQSLYHDFETKFRGARSLISSRQKLYLPWIEASIANTKTKRILDLGCGRGEWLSLLRAENHDVIGVDVSPNTNNANLKTVQSDAIAYLMDCANASCSVITSFHMIEHMAPASQLELLKEAMRVLEPGGMLILETPNPENMIVGASNFYLDPTHKRPIPPQLLQLLFEENGFVDVQSVRLHPNTELHTQLSPVSNQLANLLAGPQDYAVIGKKAKKQA</sequence>
<dbReference type="Pfam" id="PF13946">
    <property type="entry name" value="DUF4214"/>
    <property type="match status" value="2"/>
</dbReference>
<protein>
    <recommendedName>
        <fullName evidence="2">DUF4214 domain-containing protein</fullName>
    </recommendedName>
</protein>
<feature type="domain" description="DUF4214" evidence="2">
    <location>
        <begin position="211"/>
        <end position="263"/>
    </location>
</feature>
<dbReference type="InterPro" id="IPR025282">
    <property type="entry name" value="DUF4214"/>
</dbReference>
<dbReference type="AlphaFoldDB" id="A0A2Z5MR31"/>
<dbReference type="OrthoDB" id="9816564at2"/>
<feature type="compositionally biased region" description="Polar residues" evidence="1">
    <location>
        <begin position="669"/>
        <end position="680"/>
    </location>
</feature>
<feature type="compositionally biased region" description="Polar residues" evidence="1">
    <location>
        <begin position="462"/>
        <end position="477"/>
    </location>
</feature>
<dbReference type="SUPFAM" id="SSF53335">
    <property type="entry name" value="S-adenosyl-L-methionine-dependent methyltransferases"/>
    <property type="match status" value="1"/>
</dbReference>